<dbReference type="GO" id="GO:0030246">
    <property type="term" value="F:carbohydrate binding"/>
    <property type="evidence" value="ECO:0007669"/>
    <property type="project" value="InterPro"/>
</dbReference>
<dbReference type="EMBL" id="CP130319">
    <property type="protein sequence ID" value="WNR42848.1"/>
    <property type="molecule type" value="Genomic_DNA"/>
</dbReference>
<sequence length="320" mass="36333">MSDGTWQESEYKGMCSVVGETSELRVEIVPGRGGKLVSFISKSSGKEWAFQTEVPWKPLTYGMMWDEGDRSGWDEMFPTILACPCPDHPWRGTEYPDHGEVWTLPWDFELHKDRLRMWVHGVKVPYQFAKTYTISGGTLYTTYEVHNPTPYPFSYLWCAHNLLAVSPGMQLLVPDNLDTVQYQYSHQNRLTERAYGRSSFPFVNGTAVNLSVIEPNLGEHAEKYWFEGDLTDGHTGIFDPASGETLGYSFSPEDVPYLAVWANYGAFNGDYTFALEPATGYLDDVYIASVMNKVKSVPAMSQTKWTFDISITKERTSHEI</sequence>
<dbReference type="InterPro" id="IPR014718">
    <property type="entry name" value="GH-type_carb-bd"/>
</dbReference>
<proteinExistence type="predicted"/>
<accession>A0AA96LKR7</accession>
<evidence type="ECO:0000313" key="2">
    <source>
        <dbReference type="Proteomes" id="UP001304650"/>
    </source>
</evidence>
<dbReference type="KEGG" id="proo:MJB10_17195"/>
<gene>
    <name evidence="1" type="ORF">MJB10_17195</name>
</gene>
<dbReference type="Proteomes" id="UP001304650">
    <property type="component" value="Chromosome"/>
</dbReference>
<protein>
    <recommendedName>
        <fullName evidence="3">DUF5107 domain-containing protein</fullName>
    </recommendedName>
</protein>
<dbReference type="Gene3D" id="2.70.98.10">
    <property type="match status" value="1"/>
</dbReference>
<dbReference type="GO" id="GO:0003824">
    <property type="term" value="F:catalytic activity"/>
    <property type="evidence" value="ECO:0007669"/>
    <property type="project" value="InterPro"/>
</dbReference>
<evidence type="ECO:0000313" key="1">
    <source>
        <dbReference type="EMBL" id="WNR42848.1"/>
    </source>
</evidence>
<dbReference type="GO" id="GO:0005975">
    <property type="term" value="P:carbohydrate metabolic process"/>
    <property type="evidence" value="ECO:0007669"/>
    <property type="project" value="InterPro"/>
</dbReference>
<evidence type="ECO:0008006" key="3">
    <source>
        <dbReference type="Google" id="ProtNLM"/>
    </source>
</evidence>
<dbReference type="RefSeq" id="WP_314796637.1">
    <property type="nucleotide sequence ID" value="NZ_CP130319.1"/>
</dbReference>
<name>A0AA96LKR7_9BACL</name>
<organism evidence="1 2">
    <name type="scientific">Paenibacillus roseopurpureus</name>
    <dbReference type="NCBI Taxonomy" id="2918901"/>
    <lineage>
        <taxon>Bacteria</taxon>
        <taxon>Bacillati</taxon>
        <taxon>Bacillota</taxon>
        <taxon>Bacilli</taxon>
        <taxon>Bacillales</taxon>
        <taxon>Paenibacillaceae</taxon>
        <taxon>Paenibacillus</taxon>
    </lineage>
</organism>
<reference evidence="1" key="1">
    <citation type="submission" date="2022-02" db="EMBL/GenBank/DDBJ databases">
        <title>Paenibacillus sp. MBLB1832 Whole Genome Shotgun Sequencing.</title>
        <authorList>
            <person name="Hwang C.Y."/>
            <person name="Cho E.-S."/>
            <person name="Seo M.-J."/>
        </authorList>
    </citation>
    <scope>NUCLEOTIDE SEQUENCE</scope>
    <source>
        <strain evidence="1">MBLB1832</strain>
    </source>
</reference>
<dbReference type="AlphaFoldDB" id="A0AA96LKR7"/>
<keyword evidence="2" id="KW-1185">Reference proteome</keyword>
<dbReference type="SUPFAM" id="SSF74650">
    <property type="entry name" value="Galactose mutarotase-like"/>
    <property type="match status" value="1"/>
</dbReference>
<dbReference type="InterPro" id="IPR011013">
    <property type="entry name" value="Gal_mutarotase_sf_dom"/>
</dbReference>